<dbReference type="InterPro" id="IPR036116">
    <property type="entry name" value="FN3_sf"/>
</dbReference>
<protein>
    <recommendedName>
        <fullName evidence="3">Fibronectin type III domain protein</fullName>
    </recommendedName>
</protein>
<evidence type="ECO:0008006" key="3">
    <source>
        <dbReference type="Google" id="ProtNLM"/>
    </source>
</evidence>
<comment type="caution">
    <text evidence="1">The sequence shown here is derived from an EMBL/GenBank/DDBJ whole genome shotgun (WGS) entry which is preliminary data.</text>
</comment>
<dbReference type="PANTHER" id="PTHR46957:SF3">
    <property type="entry name" value="CYTOKINE RECEPTOR"/>
    <property type="match status" value="1"/>
</dbReference>
<gene>
    <name evidence="1" type="ORF">XYCOK13_08860</name>
</gene>
<keyword evidence="2" id="KW-1185">Reference proteome</keyword>
<dbReference type="InterPro" id="IPR050713">
    <property type="entry name" value="RTP_Phos/Ushers"/>
</dbReference>
<accession>A0A8J4M1P9</accession>
<dbReference type="PANTHER" id="PTHR46957">
    <property type="entry name" value="CYTOKINE RECEPTOR"/>
    <property type="match status" value="1"/>
</dbReference>
<organism evidence="1 2">
    <name type="scientific">Xylanibacillus composti</name>
    <dbReference type="NCBI Taxonomy" id="1572762"/>
    <lineage>
        <taxon>Bacteria</taxon>
        <taxon>Bacillati</taxon>
        <taxon>Bacillota</taxon>
        <taxon>Bacilli</taxon>
        <taxon>Bacillales</taxon>
        <taxon>Paenibacillaceae</taxon>
        <taxon>Xylanibacillus</taxon>
    </lineage>
</organism>
<sequence length="1347" mass="143263">MEESRGVRMANLPPPQVSGVIYNQNANRIQVNWQPSDGQFYVIALFTGDKQLEEKRVIGFGGELIPSMRLEPNTLYQVKVAQTDGPGGPPGPFGPAVDLITESLQGLQAVNDGDTLEVRWELPKLGNVSGGKVIIMDKSSGRPVHTEQLSGNGGSFSVAGLWIEGRLYSIILYPTKGISQGPASPELPLVQQVPICNAIGYEISPDGKLSIVKAGCNPPLPEDTMVELTLYEGDAAKAKNKASSTSITIELGHVLDPSYRYAGTLRYWSGSSAGPESPREPVLVVPPSIERVAHEAGFAHITWRYLPIEPIPVYGKAALIQGNTSIAQATILGNTASLALPDRLDPDAQYEVRVLGLLGKSRSPVSDKVPFLAEERQIGAVLYNGKTLSVAWPGEPMPGVNDYEIQIWNEGVRLSSTTCRANVNRAEIPLELDPLAAYQVRLRPVGDRSWGKPGPGVDIISAVPGATSIETDADRIAVQVAEPAAKPGVAGYIGYLYEGDKLLAKTAASRTDGTGGYTVVFPRKGAGYEVKEGSAYAVKLQAVGEQPEARSGPLSEAYPVIVSVLRMTSVVYDRAASQVAVRWEPSRESAVSGYVVLVADSEGQTTTLTSSSEAVVALPAGRGGTVMVIARSALSRGPAGATVRVLTETVAVSRTSYADGFLYVAWQSVSTERPVYRVEVLAGSGEVVHSAASGSAEALLGVALQASGTYSVRVTVVSGVAVGAPGEAASIISAVPGASSIETDADRIVVQVAEPEAKPGVAGYLGYLYEGDKLLAKPVAAQTDGAGGYTVVFPRKGEGYEVKEGLAYAVKLQAVGEQPEARSGPLSEAYLVVVSVPRITEASINGYAWRLCWTASLEPAIRGYVVTVTDANGGHPLTFYTTDTSYAGNQQFADNQTLATVQAIGEVASGPVSAAVHLYGDGASYYVSQASGEQPAYVYRSDQRPPGSQDIRLYVPDVFNAQPGIDSDVFVWTRPDDAPPNYPYLLTVAESGPAWKFDAQSRNALWEAYDRLLQQLDPSADEGGGDGSVPLLKPGAFLMLRQAIARSLPLLFTEQLQYAYGFNPANGYVDLVPGMRLRLDAEARQFVGAPSPVTDKLNGFVPSGTQWVAIGEYWQANSVLTGFDAFLSRCERPSVPAPQAAGGAGGSIDLYSENGGRRRLYRLLYPQSFPESSSMGNADRTDHILILGADCYADLAGATAQYVSMGNFDGYEDKIIVNYFRGRAVLVPEIPIAVNGQTCYVSVGSTLRDVAAQFGGAWHPANQFLAGWNMERSTANIIGTAAEARAAVQTQSYAKIRLDDYPLQPYEQDRSCYDLPLLHGDRIWLHTEAGSRAGAGTGANRGGLSHE</sequence>
<evidence type="ECO:0000313" key="2">
    <source>
        <dbReference type="Proteomes" id="UP000677918"/>
    </source>
</evidence>
<proteinExistence type="predicted"/>
<dbReference type="EMBL" id="BOVK01000012">
    <property type="protein sequence ID" value="GIQ68062.1"/>
    <property type="molecule type" value="Genomic_DNA"/>
</dbReference>
<dbReference type="Proteomes" id="UP000677918">
    <property type="component" value="Unassembled WGS sequence"/>
</dbReference>
<name>A0A8J4M1P9_9BACL</name>
<reference evidence="1" key="1">
    <citation type="submission" date="2021-04" db="EMBL/GenBank/DDBJ databases">
        <title>Draft genome sequence of Xylanibacillus composti strain K13.</title>
        <authorList>
            <person name="Uke A."/>
            <person name="Chhe C."/>
            <person name="Baramee S."/>
            <person name="Kosugi A."/>
        </authorList>
    </citation>
    <scope>NUCLEOTIDE SEQUENCE</scope>
    <source>
        <strain evidence="1">K13</strain>
    </source>
</reference>
<dbReference type="GO" id="GO:0016020">
    <property type="term" value="C:membrane"/>
    <property type="evidence" value="ECO:0007669"/>
    <property type="project" value="UniProtKB-SubCell"/>
</dbReference>
<dbReference type="SUPFAM" id="SSF49265">
    <property type="entry name" value="Fibronectin type III"/>
    <property type="match status" value="2"/>
</dbReference>
<evidence type="ECO:0000313" key="1">
    <source>
        <dbReference type="EMBL" id="GIQ68062.1"/>
    </source>
</evidence>